<evidence type="ECO:0000256" key="2">
    <source>
        <dbReference type="ARBA" id="ARBA00012009"/>
    </source>
</evidence>
<evidence type="ECO:0000256" key="6">
    <source>
        <dbReference type="ARBA" id="ARBA00022753"/>
    </source>
</evidence>
<dbReference type="SMART" id="SM00064">
    <property type="entry name" value="FYVE"/>
    <property type="match status" value="1"/>
</dbReference>
<dbReference type="InterPro" id="IPR027409">
    <property type="entry name" value="GroEL-like_apical_dom_sf"/>
</dbReference>
<evidence type="ECO:0000259" key="21">
    <source>
        <dbReference type="PROSITE" id="PS51455"/>
    </source>
</evidence>
<keyword evidence="5 18" id="KW-0547">Nucleotide-binding</keyword>
<keyword evidence="10 18" id="KW-0067">ATP-binding</keyword>
<proteinExistence type="predicted"/>
<evidence type="ECO:0000313" key="22">
    <source>
        <dbReference type="EMBL" id="GFY97250.1"/>
    </source>
</evidence>
<dbReference type="PANTHER" id="PTHR45748">
    <property type="entry name" value="1-PHOSPHATIDYLINOSITOL 3-PHOSPHATE 5-KINASE-RELATED"/>
    <property type="match status" value="1"/>
</dbReference>
<keyword evidence="23" id="KW-1185">Reference proteome</keyword>
<dbReference type="GO" id="GO:0005524">
    <property type="term" value="F:ATP binding"/>
    <property type="evidence" value="ECO:0007669"/>
    <property type="project" value="UniProtKB-UniRule"/>
</dbReference>
<dbReference type="Pfam" id="PF00118">
    <property type="entry name" value="Cpn60_TCP1"/>
    <property type="match status" value="1"/>
</dbReference>
<comment type="caution">
    <text evidence="22">The sequence shown here is derived from an EMBL/GenBank/DDBJ whole genome shotgun (WGS) entry which is preliminary data.</text>
</comment>
<dbReference type="SMART" id="SM00330">
    <property type="entry name" value="PIPKc"/>
    <property type="match status" value="1"/>
</dbReference>
<dbReference type="GO" id="GO:0008270">
    <property type="term" value="F:zinc ion binding"/>
    <property type="evidence" value="ECO:0007669"/>
    <property type="project" value="UniProtKB-KW"/>
</dbReference>
<dbReference type="InterPro" id="IPR000306">
    <property type="entry name" value="Znf_FYVE"/>
</dbReference>
<feature type="compositionally biased region" description="Polar residues" evidence="19">
    <location>
        <begin position="1710"/>
        <end position="1730"/>
    </location>
</feature>
<evidence type="ECO:0000256" key="8">
    <source>
        <dbReference type="ARBA" id="ARBA00022777"/>
    </source>
</evidence>
<keyword evidence="12" id="KW-0472">Membrane</keyword>
<evidence type="ECO:0000256" key="16">
    <source>
        <dbReference type="ARBA" id="ARBA00081348"/>
    </source>
</evidence>
<dbReference type="InterPro" id="IPR027483">
    <property type="entry name" value="PInositol-4-P-4/5-kinase_C_sf"/>
</dbReference>
<dbReference type="OrthoDB" id="158357at2759"/>
<comment type="subcellular location">
    <subcellularLocation>
        <location evidence="1">Endosome membrane</location>
        <topology evidence="1">Peripheral membrane protein</topology>
    </subcellularLocation>
</comment>
<dbReference type="InterPro" id="IPR027484">
    <property type="entry name" value="PInositol-4-P-5-kinase_N"/>
</dbReference>
<organism evidence="22 23">
    <name type="scientific">Actinidia rufa</name>
    <dbReference type="NCBI Taxonomy" id="165716"/>
    <lineage>
        <taxon>Eukaryota</taxon>
        <taxon>Viridiplantae</taxon>
        <taxon>Streptophyta</taxon>
        <taxon>Embryophyta</taxon>
        <taxon>Tracheophyta</taxon>
        <taxon>Spermatophyta</taxon>
        <taxon>Magnoliopsida</taxon>
        <taxon>eudicotyledons</taxon>
        <taxon>Gunneridae</taxon>
        <taxon>Pentapetalae</taxon>
        <taxon>asterids</taxon>
        <taxon>Ericales</taxon>
        <taxon>Actinidiaceae</taxon>
        <taxon>Actinidia</taxon>
    </lineage>
</organism>
<keyword evidence="4" id="KW-0479">Metal-binding</keyword>
<dbReference type="InterPro" id="IPR017455">
    <property type="entry name" value="Znf_FYVE-rel"/>
</dbReference>
<evidence type="ECO:0000256" key="17">
    <source>
        <dbReference type="PROSITE-ProRule" id="PRU00091"/>
    </source>
</evidence>
<dbReference type="InterPro" id="IPR013083">
    <property type="entry name" value="Znf_RING/FYVE/PHD"/>
</dbReference>
<dbReference type="PROSITE" id="PS51455">
    <property type="entry name" value="PIPK"/>
    <property type="match status" value="1"/>
</dbReference>
<feature type="region of interest" description="Disordered" evidence="19">
    <location>
        <begin position="1709"/>
        <end position="1730"/>
    </location>
</feature>
<dbReference type="EC" id="2.7.1.150" evidence="2"/>
<keyword evidence="3 18" id="KW-0808">Transferase</keyword>
<feature type="domain" description="FYVE-type" evidence="20">
    <location>
        <begin position="36"/>
        <end position="102"/>
    </location>
</feature>
<evidence type="ECO:0000256" key="3">
    <source>
        <dbReference type="ARBA" id="ARBA00022679"/>
    </source>
</evidence>
<evidence type="ECO:0000256" key="5">
    <source>
        <dbReference type="ARBA" id="ARBA00022741"/>
    </source>
</evidence>
<dbReference type="InterPro" id="IPR011011">
    <property type="entry name" value="Znf_FYVE_PHD"/>
</dbReference>
<evidence type="ECO:0000256" key="4">
    <source>
        <dbReference type="ARBA" id="ARBA00022723"/>
    </source>
</evidence>
<accession>A0A7J0FEW9</accession>
<evidence type="ECO:0000256" key="15">
    <source>
        <dbReference type="ARBA" id="ARBA00077675"/>
    </source>
</evidence>
<evidence type="ECO:0000256" key="19">
    <source>
        <dbReference type="SAM" id="MobiDB-lite"/>
    </source>
</evidence>
<reference evidence="22 23" key="1">
    <citation type="submission" date="2019-07" db="EMBL/GenBank/DDBJ databases">
        <title>De Novo Assembly of kiwifruit Actinidia rufa.</title>
        <authorList>
            <person name="Sugita-Konishi S."/>
            <person name="Sato K."/>
            <person name="Mori E."/>
            <person name="Abe Y."/>
            <person name="Kisaki G."/>
            <person name="Hamano K."/>
            <person name="Suezawa K."/>
            <person name="Otani M."/>
            <person name="Fukuda T."/>
            <person name="Manabe T."/>
            <person name="Gomi K."/>
            <person name="Tabuchi M."/>
            <person name="Akimitsu K."/>
            <person name="Kataoka I."/>
        </authorList>
    </citation>
    <scope>NUCLEOTIDE SEQUENCE [LARGE SCALE GENOMIC DNA]</scope>
    <source>
        <strain evidence="23">cv. Fuchu</strain>
    </source>
</reference>
<evidence type="ECO:0000256" key="18">
    <source>
        <dbReference type="PROSITE-ProRule" id="PRU00781"/>
    </source>
</evidence>
<keyword evidence="7 17" id="KW-0863">Zinc-finger</keyword>
<keyword evidence="8 18" id="KW-0418">Kinase</keyword>
<evidence type="ECO:0000313" key="23">
    <source>
        <dbReference type="Proteomes" id="UP000585474"/>
    </source>
</evidence>
<keyword evidence="6" id="KW-0967">Endosome</keyword>
<dbReference type="Gene3D" id="3.30.810.10">
    <property type="entry name" value="2-Layer Sandwich"/>
    <property type="match status" value="1"/>
</dbReference>
<dbReference type="GO" id="GO:0000285">
    <property type="term" value="F:1-phosphatidylinositol-3-phosphate 5-kinase activity"/>
    <property type="evidence" value="ECO:0007669"/>
    <property type="project" value="UniProtKB-EC"/>
</dbReference>
<evidence type="ECO:0000256" key="14">
    <source>
        <dbReference type="ARBA" id="ARBA00077223"/>
    </source>
</evidence>
<dbReference type="InterPro" id="IPR002423">
    <property type="entry name" value="Cpn60/GroEL/TCP-1"/>
</dbReference>
<dbReference type="FunFam" id="3.30.40.10:FF:000384">
    <property type="entry name" value="1-phosphatidylinositol-3-phosphate 5-kinase FAB1B"/>
    <property type="match status" value="1"/>
</dbReference>
<dbReference type="PANTHER" id="PTHR45748:SF7">
    <property type="entry name" value="1-PHOSPHATIDYLINOSITOL 3-PHOSPHATE 5-KINASE-RELATED"/>
    <property type="match status" value="1"/>
</dbReference>
<evidence type="ECO:0000256" key="10">
    <source>
        <dbReference type="ARBA" id="ARBA00022840"/>
    </source>
</evidence>
<dbReference type="SUPFAM" id="SSF56104">
    <property type="entry name" value="SAICAR synthase-like"/>
    <property type="match status" value="1"/>
</dbReference>
<dbReference type="Proteomes" id="UP000585474">
    <property type="component" value="Unassembled WGS sequence"/>
</dbReference>
<keyword evidence="11" id="KW-0175">Coiled coil</keyword>
<dbReference type="Pfam" id="PF01363">
    <property type="entry name" value="FYVE"/>
    <property type="match status" value="1"/>
</dbReference>
<evidence type="ECO:0000256" key="13">
    <source>
        <dbReference type="ARBA" id="ARBA00023464"/>
    </source>
</evidence>
<keyword evidence="9" id="KW-0862">Zinc</keyword>
<dbReference type="InterPro" id="IPR044769">
    <property type="entry name" value="PIKfyve_PIPKc"/>
</dbReference>
<dbReference type="InterPro" id="IPR002498">
    <property type="entry name" value="PInositol-4-P-4/5-kinase_core"/>
</dbReference>
<dbReference type="Pfam" id="PF01504">
    <property type="entry name" value="PIP5K"/>
    <property type="match status" value="1"/>
</dbReference>
<name>A0A7J0FEW9_9ERIC</name>
<gene>
    <name evidence="22" type="ORF">Acr_11g0015560</name>
</gene>
<evidence type="ECO:0000256" key="9">
    <source>
        <dbReference type="ARBA" id="ARBA00022833"/>
    </source>
</evidence>
<dbReference type="Gene3D" id="3.30.40.10">
    <property type="entry name" value="Zinc/RING finger domain, C3HC4 (zinc finger)"/>
    <property type="match status" value="1"/>
</dbReference>
<dbReference type="GO" id="GO:0010008">
    <property type="term" value="C:endosome membrane"/>
    <property type="evidence" value="ECO:0007669"/>
    <property type="project" value="UniProtKB-SubCell"/>
</dbReference>
<dbReference type="SUPFAM" id="SSF57903">
    <property type="entry name" value="FYVE/PHD zinc finger"/>
    <property type="match status" value="1"/>
</dbReference>
<evidence type="ECO:0000256" key="1">
    <source>
        <dbReference type="ARBA" id="ARBA00004481"/>
    </source>
</evidence>
<evidence type="ECO:0000256" key="7">
    <source>
        <dbReference type="ARBA" id="ARBA00022771"/>
    </source>
</evidence>
<dbReference type="FunFam" id="3.30.810.10:FF:000001">
    <property type="entry name" value="1-phosphatidylinositol 3-phosphate 5-kinase FAB1"/>
    <property type="match status" value="1"/>
</dbReference>
<feature type="domain" description="PIPK" evidence="21">
    <location>
        <begin position="1396"/>
        <end position="1696"/>
    </location>
</feature>
<dbReference type="CDD" id="cd17300">
    <property type="entry name" value="PIPKc_PIKfyve"/>
    <property type="match status" value="1"/>
</dbReference>
<sequence>MDAPDKSFPDLLGLLKSWVPWRSEPGNVSRDFWMPDQSCRVCYECDSQFTLINRRHHCRNCGRVFCAKCTANWIPVPSSVARIVREEWEKIRVCNFCFKQWEQGLATVDNGIQVANLDLSTSPSTASLLSTKSSGTIDSSCINFASMPHSVEYYQQNNPSDLSPRESEAMETNVDGEGVVATKRSNGHTDMPNPSPNQFEFCMNRSDDDDDEFGVLRLDSKTRHVHQTNGYYAQVEFDEIHNGYSSHKVHPDGETIDTRSVSCSSLHNSFDSVGSEGIQQLVKKEDEHDIGDECEAPSSLYPTADVDTEPVDFESNGLLWLPPEPEDEEDEREALLFDDDDEGVASGEWGYLRSSSSFGSGEHRNRDRSNEEHKKAMKNVVDVHFRALVAQLLQVENLPLAEEDDKESWLEIITSLSWEAATLLKPDMSKGGGMDPGGYVKVKCLAFGRRSESMAIKGVVCKKNVAHRRMTSRIEKPRLLILGGALEYQRVSNLLSSFDTLLQQEMDHLKMAVAKIDAHQPDVLLVEKSVSRFAQEYLLAKDISLVLNIKRPLLERIARCTGSQIVPSIDHLSSQKLGYCDMFHVERFLEEHGTAGQGGKKLVKTLMYFEGCPKPLGCTILLRGANGDELKKVKHVIQYGVFAAYHLALETSFLADEGASLPELPLNSPLTVALPDKPSSFDRCISTIPGFTVLANERTEGPQPCVEPQRFNNIPASDLVSSIPSGSFCKVDTALLPSLPSQYTKPTSSFVNSTGPVAPSGQGVTGFCHSETFSYLVSQEKSMMLSKELSEAKTSAAYGGRYAIGDKLFAAGRGLPADNAQNDSHTSNVNQLGSSDVSSLQQEVNLCEEQGSSKDEFPPSPSDHQSILVSLSSRCVWKGTVCERSHLFRIKYYGNFDKPLGRFLRDHLFDQSYRCRSCDMPSEAHVHCYTHRQVHNMRRFGKMVACFRYASIDVHSVYLPPPKIDFKYENQDWIQKDLSEVVDRAELLFAEVLNALSQMVDSSGPHNNGTKLCESRRQIVELEAMLQKEKAEFEDSLQKIVRKEVKNGQPGIDILEINRLRRQLLFQSYMWDHRLIYAASLNSNSLHDDLSLNSNSLHNLENVEKSLLAYSNPVDMNMPVKPPEVISSSDPVLVDVKLKESHDQGGGIGSHASQLIHEGIDTQVDSKLGNENQANLSSGIDLSVEIDPLEAKKVVRRTVSEGQVPIMASLSDTLDAAWTGENHPGIGGPKSDSSVLLESFVTDSSTKLAVAEKLEVEDHRDDQYGTKVSNSSLVLSTKSFDSMEDSVSWLGMPFINFYRSLNKNFLGSSQKLYTFGEYKPVYVSSFRELELQSGARLLLPVSANDIVVPVYDDEPTSIISYALMSSDYFDQLSDEYEKPKDTGESTVPLQSVDSGAFQSFASFDEMTLESYRSLGSTDDSILYMSGSRSSLALDPVSYTKALHVRVSFSDDGPLGKVKYTVTCYYAKRFEALRRICCPSEMDFVRSLSRCKKWELKVARAMSSLLKPWMIYLSESIGTGSPTCLAKILGIYQVTSKHLKGGKESKMDVLVMENLLFRRNLTRLYDLKGSSRSRYNPDSSGSNKVLLDQNLIEAMPTSPIFVGNKAKRLLERAVWNDTSFLASIDVMDYSLLVGIDEEKHELVLGIIDFMRQYTWDKHLETWVKASGILGGPKNASPTVISPKQYKKRFRKAMTTYFLMVPDQWSPPTIIPSKSQTDLCEENNTQGGTSVD</sequence>
<dbReference type="Gene3D" id="3.50.7.10">
    <property type="entry name" value="GroEL"/>
    <property type="match status" value="1"/>
</dbReference>
<evidence type="ECO:0000256" key="12">
    <source>
        <dbReference type="ARBA" id="ARBA00023136"/>
    </source>
</evidence>
<dbReference type="CDD" id="cd03334">
    <property type="entry name" value="Fab1_TCP"/>
    <property type="match status" value="1"/>
</dbReference>
<dbReference type="GO" id="GO:0046854">
    <property type="term" value="P:phosphatidylinositol phosphate biosynthetic process"/>
    <property type="evidence" value="ECO:0007669"/>
    <property type="project" value="TreeGrafter"/>
</dbReference>
<evidence type="ECO:0000256" key="11">
    <source>
        <dbReference type="ARBA" id="ARBA00023054"/>
    </source>
</evidence>
<evidence type="ECO:0000259" key="20">
    <source>
        <dbReference type="PROSITE" id="PS50178"/>
    </source>
</evidence>
<protein>
    <recommendedName>
        <fullName evidence="2">1-phosphatidylinositol-3-phosphate 5-kinase</fullName>
        <ecNumber evidence="2">2.7.1.150</ecNumber>
    </recommendedName>
    <alternativeName>
        <fullName evidence="15">FYVE finger-containing phosphoinositide kinase</fullName>
    </alternativeName>
    <alternativeName>
        <fullName evidence="16">PIKfyve</fullName>
    </alternativeName>
    <alternativeName>
        <fullName evidence="14">Phosphatidylinositol 3-phosphate 5-kinase type III</fullName>
    </alternativeName>
</protein>
<dbReference type="FunFam" id="3.50.7.10:FF:000007">
    <property type="entry name" value="1-phosphatidylinositol 3-phosphate 5-kinase isoform X1"/>
    <property type="match status" value="1"/>
</dbReference>
<dbReference type="EMBL" id="BJWL01000011">
    <property type="protein sequence ID" value="GFY97250.1"/>
    <property type="molecule type" value="Genomic_DNA"/>
</dbReference>
<dbReference type="Gene3D" id="3.30.800.10">
    <property type="entry name" value="Phosphatidylinositol Phosphate Kinase II Beta"/>
    <property type="match status" value="1"/>
</dbReference>
<comment type="subunit">
    <text evidence="13">Component of the PI(3,5)P2 regulatory complex at least composed of ATG18, SAC/FIG4, FAB1 and VAC14.</text>
</comment>
<dbReference type="PROSITE" id="PS50178">
    <property type="entry name" value="ZF_FYVE"/>
    <property type="match status" value="1"/>
</dbReference>
<dbReference type="SUPFAM" id="SSF52029">
    <property type="entry name" value="GroEL apical domain-like"/>
    <property type="match status" value="1"/>
</dbReference>